<organism evidence="3">
    <name type="scientific">Phytophthora nicotianae</name>
    <name type="common">Potato buckeye rot agent</name>
    <name type="synonym">Phytophthora parasitica</name>
    <dbReference type="NCBI Taxonomy" id="4792"/>
    <lineage>
        <taxon>Eukaryota</taxon>
        <taxon>Sar</taxon>
        <taxon>Stramenopiles</taxon>
        <taxon>Oomycota</taxon>
        <taxon>Peronosporomycetes</taxon>
        <taxon>Peronosporales</taxon>
        <taxon>Peronosporaceae</taxon>
        <taxon>Phytophthora</taxon>
    </lineage>
</organism>
<reference evidence="3" key="3">
    <citation type="submission" date="2013-11" db="EMBL/GenBank/DDBJ databases">
        <title>The Genome Sequence of Phytophthora parasitica IAC_01/95.</title>
        <authorList>
            <consortium name="The Broad Institute Genomics Platform"/>
            <person name="Russ C."/>
            <person name="Tyler B."/>
            <person name="Panabieres F."/>
            <person name="Shan W."/>
            <person name="Tripathy S."/>
            <person name="Grunwald N."/>
            <person name="Machado M."/>
            <person name="Johnson C.S."/>
            <person name="Arredondo F."/>
            <person name="Hong C."/>
            <person name="Coffey M."/>
            <person name="Young S.K."/>
            <person name="Zeng Q."/>
            <person name="Gargeya S."/>
            <person name="Fitzgerald M."/>
            <person name="Abouelleil A."/>
            <person name="Alvarado L."/>
            <person name="Chapman S.B."/>
            <person name="Gainer-Dewar J."/>
            <person name="Goldberg J."/>
            <person name="Griggs A."/>
            <person name="Gujja S."/>
            <person name="Hansen M."/>
            <person name="Howarth C."/>
            <person name="Imamovic A."/>
            <person name="Ireland A."/>
            <person name="Larimer J."/>
            <person name="McCowan C."/>
            <person name="Murphy C."/>
            <person name="Pearson M."/>
            <person name="Poon T.W."/>
            <person name="Priest M."/>
            <person name="Roberts A."/>
            <person name="Saif S."/>
            <person name="Shea T."/>
            <person name="Sykes S."/>
            <person name="Wortman J."/>
            <person name="Nusbaum C."/>
            <person name="Birren B."/>
        </authorList>
    </citation>
    <scope>NUCLEOTIDE SEQUENCE [LARGE SCALE GENOMIC DNA]</scope>
    <source>
        <strain evidence="3">IAC_01/95</strain>
    </source>
</reference>
<evidence type="ECO:0000313" key="2">
    <source>
        <dbReference type="EMBL" id="ETL48405.1"/>
    </source>
</evidence>
<dbReference type="Proteomes" id="UP000053236">
    <property type="component" value="Unassembled WGS sequence"/>
</dbReference>
<dbReference type="AlphaFoldDB" id="W2P120"/>
<sequence length="172" mass="19065">LHVFYKQFLYEVRRRRSTSTWTVGASGRAESIVFVTGVGLSTTEATCSITLSTPLSSCTWRLSSHLWPVSRGFDGLCGVLALTMAITMTASIRITFILQLGCLFGNEVVAPLGHVVNPTMRTRRLGERLSLLASIVVLPRHGALSTCKTEINGSRCWLQYFRLTIMNDTKHD</sequence>
<protein>
    <submittedName>
        <fullName evidence="3">Uncharacterized protein</fullName>
    </submittedName>
</protein>
<dbReference type="Proteomes" id="UP000054532">
    <property type="component" value="Unassembled WGS sequence"/>
</dbReference>
<reference evidence="2 4" key="2">
    <citation type="submission" date="2013-11" db="EMBL/GenBank/DDBJ databases">
        <title>The Genome Sequence of Phytophthora parasitica CJ05E6.</title>
        <authorList>
            <consortium name="The Broad Institute Genomics Platform"/>
            <person name="Russ C."/>
            <person name="Tyler B."/>
            <person name="Panabieres F."/>
            <person name="Shan W."/>
            <person name="Tripathy S."/>
            <person name="Grunwald N."/>
            <person name="Machado M."/>
            <person name="Johnson C.S."/>
            <person name="Arredondo F."/>
            <person name="Hong C."/>
            <person name="Coffey M."/>
            <person name="Young S.K."/>
            <person name="Zeng Q."/>
            <person name="Gargeya S."/>
            <person name="Fitzgerald M."/>
            <person name="Abouelleil A."/>
            <person name="Alvarado L."/>
            <person name="Chapman S.B."/>
            <person name="Gainer-Dewar J."/>
            <person name="Goldberg J."/>
            <person name="Griggs A."/>
            <person name="Gujja S."/>
            <person name="Hansen M."/>
            <person name="Howarth C."/>
            <person name="Imamovic A."/>
            <person name="Ireland A."/>
            <person name="Larimer J."/>
            <person name="McCowan C."/>
            <person name="Murphy C."/>
            <person name="Pearson M."/>
            <person name="Poon T.W."/>
            <person name="Priest M."/>
            <person name="Roberts A."/>
            <person name="Saif S."/>
            <person name="Shea T."/>
            <person name="Sykes S."/>
            <person name="Wortman J."/>
            <person name="Nusbaum C."/>
            <person name="Birren B."/>
        </authorList>
    </citation>
    <scope>NUCLEOTIDE SEQUENCE [LARGE SCALE GENOMIC DNA]</scope>
    <source>
        <strain evidence="2 4">CJ05E6</strain>
    </source>
</reference>
<dbReference type="EMBL" id="KI670925">
    <property type="protein sequence ID" value="ETL48405.1"/>
    <property type="molecule type" value="Genomic_DNA"/>
</dbReference>
<dbReference type="Proteomes" id="UP000053864">
    <property type="component" value="Unassembled WGS sequence"/>
</dbReference>
<proteinExistence type="predicted"/>
<feature type="non-terminal residue" evidence="3">
    <location>
        <position position="1"/>
    </location>
</feature>
<name>W2P120_PHYNI</name>
<gene>
    <name evidence="3" type="ORF">L914_02027</name>
    <name evidence="1" type="ORF">L915_02044</name>
    <name evidence="2" type="ORF">L916_01999</name>
</gene>
<accession>W2P120</accession>
<evidence type="ECO:0000313" key="1">
    <source>
        <dbReference type="EMBL" id="ETK94998.1"/>
    </source>
</evidence>
<dbReference type="EMBL" id="KI690944">
    <property type="protein sequence ID" value="ETM54682.1"/>
    <property type="molecule type" value="Genomic_DNA"/>
</dbReference>
<dbReference type="EMBL" id="KI684458">
    <property type="protein sequence ID" value="ETK94998.1"/>
    <property type="molecule type" value="Genomic_DNA"/>
</dbReference>
<evidence type="ECO:0000313" key="3">
    <source>
        <dbReference type="EMBL" id="ETM54682.1"/>
    </source>
</evidence>
<reference evidence="1" key="1">
    <citation type="submission" date="2013-11" db="EMBL/GenBank/DDBJ databases">
        <title>The Genome Sequence of Phytophthora parasitica CJ02B3.</title>
        <authorList>
            <consortium name="The Broad Institute Genomics Platform"/>
            <person name="Russ C."/>
            <person name="Tyler B."/>
            <person name="Panabieres F."/>
            <person name="Shan W."/>
            <person name="Tripathy S."/>
            <person name="Grunwald N."/>
            <person name="Machado M."/>
            <person name="Johnson C.S."/>
            <person name="Arredondo F."/>
            <person name="Hong C."/>
            <person name="Coffey M."/>
            <person name="Young S.K."/>
            <person name="Zeng Q."/>
            <person name="Gargeya S."/>
            <person name="Fitzgerald M."/>
            <person name="Abouelleil A."/>
            <person name="Alvarado L."/>
            <person name="Chapman S.B."/>
            <person name="Gainer-Dewar J."/>
            <person name="Goldberg J."/>
            <person name="Griggs A."/>
            <person name="Gujja S."/>
            <person name="Hansen M."/>
            <person name="Howarth C."/>
            <person name="Imamovic A."/>
            <person name="Ireland A."/>
            <person name="Larimer J."/>
            <person name="McCowan C."/>
            <person name="Murphy C."/>
            <person name="Pearson M."/>
            <person name="Poon T.W."/>
            <person name="Priest M."/>
            <person name="Roberts A."/>
            <person name="Saif S."/>
            <person name="Shea T."/>
            <person name="Sykes S."/>
            <person name="Wortman J."/>
            <person name="Nusbaum C."/>
            <person name="Birren B."/>
        </authorList>
    </citation>
    <scope>NUCLEOTIDE SEQUENCE [LARGE SCALE GENOMIC DNA]</scope>
    <source>
        <strain evidence="1">CJ02B3</strain>
    </source>
</reference>
<evidence type="ECO:0000313" key="4">
    <source>
        <dbReference type="Proteomes" id="UP000053864"/>
    </source>
</evidence>